<sequence length="691" mass="75014">MSAKAAHYTALYGSTALAFGLLASFPQTAVFAADTSFTIPFVLQSSSPEVVGSGPESAGYIYEIGPEDELAIVVRGENDVSGDFQVRPDGRIALPLLGDVEAAGRTTDDLAAHLEDALARYYTAPDVTVTVTQASGTYDDRIRIIGNALPPRTVPYRSDLTALSVLTTIGGVPKTAAANKAAIIRRENGQERRIPLRLGDIQSGKNLGADTPLKPGDILFIPESFLAGERSIEPSMTVSQSYSDNLNLRPSGFKEDSFITELVPAVRVAYDTARLQADLTAQLRLQYRTNTDDELTIAPDMLGAASTELVEGLLFTDAALSISRQQTDTRRGQSATVSNIANTEVVQSYRLSPYVTNRLGDIATMETRYRTGLVLIGASDPDPFNPTLLAGQEATDTWENTGIVTIRSQNQRQALNWELTGSYSYFDQSNQTDRERTSIIAEATYDLSESFTLIARGGYQKFNGGGSGRNVDDPLYMGGFRWTPSPRTRLEITGGQRDGTKTVNGSFNTAIGQTFEVSLSYDERVQLDQERLLDALPTTPGEIDPLQPPGLPFSLRNTATKTESASARLSGRFGTTTISMNGSWQRNEIELASGNTTDEKTLRGQISLTQPINRDLTFNASGSITDRDFSAEAINSQARDDTDYRGNASLTYTGFQRLALTLSYGISTRDSSLDIQDFTENSISLSATMRF</sequence>
<evidence type="ECO:0000256" key="2">
    <source>
        <dbReference type="SAM" id="SignalP"/>
    </source>
</evidence>
<evidence type="ECO:0000256" key="1">
    <source>
        <dbReference type="ARBA" id="ARBA00022729"/>
    </source>
</evidence>
<dbReference type="Gene3D" id="3.30.1950.10">
    <property type="entry name" value="wza like domain"/>
    <property type="match status" value="1"/>
</dbReference>
<dbReference type="SUPFAM" id="SSF56935">
    <property type="entry name" value="Porins"/>
    <property type="match status" value="1"/>
</dbReference>
<feature type="domain" description="Polysaccharide export protein N-terminal" evidence="3">
    <location>
        <begin position="59"/>
        <end position="132"/>
    </location>
</feature>
<dbReference type="EMBL" id="BKCM01000003">
    <property type="protein sequence ID" value="GER00226.1"/>
    <property type="molecule type" value="Genomic_DNA"/>
</dbReference>
<feature type="chain" id="PRO_5022948782" description="Polysaccharide export protein N-terminal domain-containing protein" evidence="2">
    <location>
        <begin position="33"/>
        <end position="691"/>
    </location>
</feature>
<comment type="caution">
    <text evidence="4">The sequence shown here is derived from an EMBL/GenBank/DDBJ whole genome shotgun (WGS) entry which is preliminary data.</text>
</comment>
<keyword evidence="5" id="KW-1185">Reference proteome</keyword>
<dbReference type="Pfam" id="PF10082">
    <property type="entry name" value="BBP2_2"/>
    <property type="match status" value="1"/>
</dbReference>
<dbReference type="PANTHER" id="PTHR33619">
    <property type="entry name" value="POLYSACCHARIDE EXPORT PROTEIN GFCE-RELATED"/>
    <property type="match status" value="1"/>
</dbReference>
<feature type="signal peptide" evidence="2">
    <location>
        <begin position="1"/>
        <end position="32"/>
    </location>
</feature>
<dbReference type="Gene3D" id="3.10.560.10">
    <property type="entry name" value="Outer membrane lipoprotein wza domain like"/>
    <property type="match status" value="1"/>
</dbReference>
<dbReference type="AlphaFoldDB" id="A0A5A7MZL1"/>
<dbReference type="NCBIfam" id="TIGR03016">
    <property type="entry name" value="pepcterm_hypo_1"/>
    <property type="match status" value="1"/>
</dbReference>
<dbReference type="GO" id="GO:0015159">
    <property type="term" value="F:polysaccharide transmembrane transporter activity"/>
    <property type="evidence" value="ECO:0007669"/>
    <property type="project" value="InterPro"/>
</dbReference>
<dbReference type="Pfam" id="PF02563">
    <property type="entry name" value="Poly_export"/>
    <property type="match status" value="1"/>
</dbReference>
<keyword evidence="1 2" id="KW-0732">Signal</keyword>
<organism evidence="4 5">
    <name type="scientific">Iodidimonas gelatinilytica</name>
    <dbReference type="NCBI Taxonomy" id="1236966"/>
    <lineage>
        <taxon>Bacteria</taxon>
        <taxon>Pseudomonadati</taxon>
        <taxon>Pseudomonadota</taxon>
        <taxon>Alphaproteobacteria</taxon>
        <taxon>Iodidimonadales</taxon>
        <taxon>Iodidimonadaceae</taxon>
        <taxon>Iodidimonas</taxon>
    </lineage>
</organism>
<accession>A0A5A7MZL1</accession>
<evidence type="ECO:0000259" key="3">
    <source>
        <dbReference type="Pfam" id="PF02563"/>
    </source>
</evidence>
<evidence type="ECO:0000313" key="4">
    <source>
        <dbReference type="EMBL" id="GER00226.1"/>
    </source>
</evidence>
<dbReference type="InterPro" id="IPR049712">
    <property type="entry name" value="Poly_export"/>
</dbReference>
<proteinExistence type="predicted"/>
<protein>
    <recommendedName>
        <fullName evidence="3">Polysaccharide export protein N-terminal domain-containing protein</fullName>
    </recommendedName>
</protein>
<name>A0A5A7MZL1_9PROT</name>
<dbReference type="InterPro" id="IPR018759">
    <property type="entry name" value="BBP2_2"/>
</dbReference>
<dbReference type="InterPro" id="IPR003715">
    <property type="entry name" value="Poly_export_N"/>
</dbReference>
<dbReference type="Proteomes" id="UP000325187">
    <property type="component" value="Unassembled WGS sequence"/>
</dbReference>
<gene>
    <name evidence="4" type="ORF">JCM17845_08490</name>
</gene>
<reference evidence="4 5" key="1">
    <citation type="submission" date="2019-09" db="EMBL/GenBank/DDBJ databases">
        <title>NBRP : Genome information of microbial organism related human and environment.</title>
        <authorList>
            <person name="Hattori M."/>
            <person name="Oshima K."/>
            <person name="Inaba H."/>
            <person name="Suda W."/>
            <person name="Sakamoto M."/>
            <person name="Iino T."/>
            <person name="Kitahara M."/>
            <person name="Oshida Y."/>
            <person name="Iida T."/>
            <person name="Kudo T."/>
            <person name="Itoh T."/>
            <person name="Ohkuma M."/>
        </authorList>
    </citation>
    <scope>NUCLEOTIDE SEQUENCE [LARGE SCALE GENOMIC DNA]</scope>
    <source>
        <strain evidence="4 5">Mie-1</strain>
    </source>
</reference>
<dbReference type="PANTHER" id="PTHR33619:SF3">
    <property type="entry name" value="POLYSACCHARIDE EXPORT PROTEIN GFCE-RELATED"/>
    <property type="match status" value="1"/>
</dbReference>
<dbReference type="InterPro" id="IPR017467">
    <property type="entry name" value="CHP03016_PEP-CTERM"/>
</dbReference>
<evidence type="ECO:0000313" key="5">
    <source>
        <dbReference type="Proteomes" id="UP000325187"/>
    </source>
</evidence>